<dbReference type="InterPro" id="IPR012912">
    <property type="entry name" value="Plasmid_pRiA4b_Orf3-like"/>
</dbReference>
<evidence type="ECO:0000259" key="1">
    <source>
        <dbReference type="Pfam" id="PF07929"/>
    </source>
</evidence>
<proteinExistence type="predicted"/>
<dbReference type="InterPro" id="IPR024047">
    <property type="entry name" value="MM3350-like_sf"/>
</dbReference>
<organism evidence="2 3">
    <name type="scientific">Araneus ventricosus</name>
    <name type="common">Orbweaver spider</name>
    <name type="synonym">Epeira ventricosa</name>
    <dbReference type="NCBI Taxonomy" id="182803"/>
    <lineage>
        <taxon>Eukaryota</taxon>
        <taxon>Metazoa</taxon>
        <taxon>Ecdysozoa</taxon>
        <taxon>Arthropoda</taxon>
        <taxon>Chelicerata</taxon>
        <taxon>Arachnida</taxon>
        <taxon>Araneae</taxon>
        <taxon>Araneomorphae</taxon>
        <taxon>Entelegynae</taxon>
        <taxon>Araneoidea</taxon>
        <taxon>Araneidae</taxon>
        <taxon>Araneus</taxon>
    </lineage>
</organism>
<dbReference type="PANTHER" id="PTHR41878">
    <property type="entry name" value="LEXA REPRESSOR-RELATED"/>
    <property type="match status" value="1"/>
</dbReference>
<protein>
    <recommendedName>
        <fullName evidence="1">Plasmid pRiA4b Orf3-like domain-containing protein</fullName>
    </recommendedName>
</protein>
<dbReference type="OrthoDB" id="407198at2759"/>
<evidence type="ECO:0000313" key="2">
    <source>
        <dbReference type="EMBL" id="GBM46973.1"/>
    </source>
</evidence>
<keyword evidence="3" id="KW-1185">Reference proteome</keyword>
<evidence type="ECO:0000313" key="3">
    <source>
        <dbReference type="Proteomes" id="UP000499080"/>
    </source>
</evidence>
<dbReference type="PANTHER" id="PTHR41878:SF1">
    <property type="entry name" value="TNPR PROTEIN"/>
    <property type="match status" value="1"/>
</dbReference>
<sequence>MASGSKRDVFQFKISLKEIKPKIWRRIQVPADYTFQQLHWAIQDSMGWQSSFGNYHLHAFRMEINRKSIEIGIPNSDDIFDHFVETIPEERANLRDYFIESIIRVRFR</sequence>
<accession>A0A4Y2G040</accession>
<dbReference type="Gene3D" id="3.10.290.30">
    <property type="entry name" value="MM3350-like"/>
    <property type="match status" value="1"/>
</dbReference>
<comment type="caution">
    <text evidence="2">The sequence shown here is derived from an EMBL/GenBank/DDBJ whole genome shotgun (WGS) entry which is preliminary data.</text>
</comment>
<dbReference type="Proteomes" id="UP000499080">
    <property type="component" value="Unassembled WGS sequence"/>
</dbReference>
<gene>
    <name evidence="2" type="ORF">AVEN_217277_1</name>
</gene>
<dbReference type="AlphaFoldDB" id="A0A4Y2G040"/>
<dbReference type="SUPFAM" id="SSF159941">
    <property type="entry name" value="MM3350-like"/>
    <property type="match status" value="1"/>
</dbReference>
<name>A0A4Y2G040_ARAVE</name>
<feature type="domain" description="Plasmid pRiA4b Orf3-like" evidence="1">
    <location>
        <begin position="9"/>
        <end position="101"/>
    </location>
</feature>
<dbReference type="EMBL" id="BGPR01001160">
    <property type="protein sequence ID" value="GBM46973.1"/>
    <property type="molecule type" value="Genomic_DNA"/>
</dbReference>
<dbReference type="Pfam" id="PF07929">
    <property type="entry name" value="PRiA4_ORF3"/>
    <property type="match status" value="1"/>
</dbReference>
<reference evidence="2 3" key="1">
    <citation type="journal article" date="2019" name="Sci. Rep.">
        <title>Orb-weaving spider Araneus ventricosus genome elucidates the spidroin gene catalogue.</title>
        <authorList>
            <person name="Kono N."/>
            <person name="Nakamura H."/>
            <person name="Ohtoshi R."/>
            <person name="Moran D.A.P."/>
            <person name="Shinohara A."/>
            <person name="Yoshida Y."/>
            <person name="Fujiwara M."/>
            <person name="Mori M."/>
            <person name="Tomita M."/>
            <person name="Arakawa K."/>
        </authorList>
    </citation>
    <scope>NUCLEOTIDE SEQUENCE [LARGE SCALE GENOMIC DNA]</scope>
</reference>